<dbReference type="KEGG" id="scu:SCE1572_26300"/>
<dbReference type="CDD" id="cd24008">
    <property type="entry name" value="ASKHA_NBD_GLK"/>
    <property type="match status" value="1"/>
</dbReference>
<evidence type="ECO:0000313" key="5">
    <source>
        <dbReference type="EMBL" id="AGP37678.1"/>
    </source>
</evidence>
<accession>S4Y434</accession>
<dbReference type="GO" id="GO:0005536">
    <property type="term" value="F:D-glucose binding"/>
    <property type="evidence" value="ECO:0007669"/>
    <property type="project" value="InterPro"/>
</dbReference>
<feature type="region of interest" description="Disordered" evidence="4">
    <location>
        <begin position="1"/>
        <end position="64"/>
    </location>
</feature>
<dbReference type="PATRIC" id="fig|1254432.3.peg.5951"/>
<comment type="similarity">
    <text evidence="3">Belongs to the bacterial glucokinase family.</text>
</comment>
<dbReference type="STRING" id="1254432.SCE1572_26300"/>
<dbReference type="SUPFAM" id="SSF53067">
    <property type="entry name" value="Actin-like ATPase domain"/>
    <property type="match status" value="1"/>
</dbReference>
<sequence>MRGRRLRERALRRVGERWAGERDEAGERGQKRGGQPLHAGTFDRRRCAGQGRTAPRPLAATTGARASAAVEAAGRSDDRPVRARPMTVRLAADAGRWQGARVARTKKSVAPSLLVGDIGGTNTRLALYDASGDRPLSEAVFRSREHASFEEIALPFLVRSDAPHPAIAVLGVAGPIKDHVAAITNLPWRLAERELSRRLKIARVLLANDLVVGARGCLHIPRASIAPLTERRPRPKESNLAVIAAGTGLGEARLLWDGARHLTLPTEGGHADFAPRSAVEVELWQFLAERHPDHVSYERVLSGDGLGALFDFFAARAARVPRAIERRLAEGDRNAAISELGLARAFRPAARAVDLFVEIYGAEAGNLALRELALGGVFVLGNIARNLVTARRELFMKSFLKKGRLTPLLEGVPVAVVTDPLVGVRGALALARELAARGDDDDAPRRRAPSRRS</sequence>
<evidence type="ECO:0000256" key="3">
    <source>
        <dbReference type="RuleBase" id="RU004046"/>
    </source>
</evidence>
<dbReference type="Proteomes" id="UP000014803">
    <property type="component" value="Chromosome"/>
</dbReference>
<organism evidence="5 6">
    <name type="scientific">Sorangium cellulosum So0157-2</name>
    <dbReference type="NCBI Taxonomy" id="1254432"/>
    <lineage>
        <taxon>Bacteria</taxon>
        <taxon>Pseudomonadati</taxon>
        <taxon>Myxococcota</taxon>
        <taxon>Polyangia</taxon>
        <taxon>Polyangiales</taxon>
        <taxon>Polyangiaceae</taxon>
        <taxon>Sorangium</taxon>
    </lineage>
</organism>
<dbReference type="PANTHER" id="PTHR47363">
    <property type="entry name" value="GLUCOKINASE"/>
    <property type="match status" value="1"/>
</dbReference>
<evidence type="ECO:0008006" key="7">
    <source>
        <dbReference type="Google" id="ProtNLM"/>
    </source>
</evidence>
<dbReference type="PANTHER" id="PTHR47363:SF1">
    <property type="entry name" value="GLUCOKINASE"/>
    <property type="match status" value="1"/>
</dbReference>
<dbReference type="InterPro" id="IPR003836">
    <property type="entry name" value="Glucokinase"/>
</dbReference>
<protein>
    <recommendedName>
        <fullName evidence="7">Glucokinase</fullName>
    </recommendedName>
</protein>
<keyword evidence="2" id="KW-0418">Kinase</keyword>
<dbReference type="GO" id="GO:0004340">
    <property type="term" value="F:glucokinase activity"/>
    <property type="evidence" value="ECO:0007669"/>
    <property type="project" value="InterPro"/>
</dbReference>
<proteinExistence type="inferred from homology"/>
<name>S4Y434_SORCE</name>
<dbReference type="Pfam" id="PF02685">
    <property type="entry name" value="Glucokinase"/>
    <property type="match status" value="1"/>
</dbReference>
<dbReference type="GO" id="GO:0005524">
    <property type="term" value="F:ATP binding"/>
    <property type="evidence" value="ECO:0007669"/>
    <property type="project" value="InterPro"/>
</dbReference>
<dbReference type="InterPro" id="IPR043129">
    <property type="entry name" value="ATPase_NBD"/>
</dbReference>
<dbReference type="AlphaFoldDB" id="S4Y434"/>
<evidence type="ECO:0000256" key="2">
    <source>
        <dbReference type="ARBA" id="ARBA00022777"/>
    </source>
</evidence>
<dbReference type="HOGENOM" id="CLU_042582_1_0_7"/>
<evidence type="ECO:0000313" key="6">
    <source>
        <dbReference type="Proteomes" id="UP000014803"/>
    </source>
</evidence>
<dbReference type="Gene3D" id="3.30.420.40">
    <property type="match status" value="1"/>
</dbReference>
<dbReference type="GO" id="GO:0006096">
    <property type="term" value="P:glycolytic process"/>
    <property type="evidence" value="ECO:0007669"/>
    <property type="project" value="InterPro"/>
</dbReference>
<dbReference type="eggNOG" id="COG0837">
    <property type="taxonomic scope" value="Bacteria"/>
</dbReference>
<dbReference type="EMBL" id="CP003969">
    <property type="protein sequence ID" value="AGP37678.1"/>
    <property type="molecule type" value="Genomic_DNA"/>
</dbReference>
<evidence type="ECO:0000256" key="4">
    <source>
        <dbReference type="SAM" id="MobiDB-lite"/>
    </source>
</evidence>
<evidence type="ECO:0000256" key="1">
    <source>
        <dbReference type="ARBA" id="ARBA00022679"/>
    </source>
</evidence>
<keyword evidence="1" id="KW-0808">Transferase</keyword>
<gene>
    <name evidence="5" type="ORF">SCE1572_26300</name>
</gene>
<feature type="compositionally biased region" description="Basic and acidic residues" evidence="4">
    <location>
        <begin position="8"/>
        <end position="30"/>
    </location>
</feature>
<dbReference type="RefSeq" id="WP_020737177.1">
    <property type="nucleotide sequence ID" value="NC_021658.1"/>
</dbReference>
<dbReference type="Gene3D" id="3.40.367.20">
    <property type="match status" value="1"/>
</dbReference>
<reference evidence="5 6" key="1">
    <citation type="journal article" date="2013" name="Sci. Rep.">
        <title>Extraordinary expansion of a Sorangium cellulosum genome from an alkaline milieu.</title>
        <authorList>
            <person name="Han K."/>
            <person name="Li Z.F."/>
            <person name="Peng R."/>
            <person name="Zhu L.P."/>
            <person name="Zhou T."/>
            <person name="Wang L.G."/>
            <person name="Li S.G."/>
            <person name="Zhang X.B."/>
            <person name="Hu W."/>
            <person name="Wu Z.H."/>
            <person name="Qin N."/>
            <person name="Li Y.Z."/>
        </authorList>
    </citation>
    <scope>NUCLEOTIDE SEQUENCE [LARGE SCALE GENOMIC DNA]</scope>
    <source>
        <strain evidence="5 6">So0157-2</strain>
    </source>
</reference>